<feature type="region of interest" description="Disordered" evidence="14">
    <location>
        <begin position="422"/>
        <end position="447"/>
    </location>
</feature>
<reference evidence="17" key="1">
    <citation type="submission" date="2014-11" db="EMBL/GenBank/DDBJ databases">
        <authorList>
            <person name="Geib S."/>
        </authorList>
    </citation>
    <scope>NUCLEOTIDE SEQUENCE</scope>
</reference>
<evidence type="ECO:0000259" key="15">
    <source>
        <dbReference type="Pfam" id="PF00870"/>
    </source>
</evidence>
<feature type="site" description="Interaction with DNA" evidence="12">
    <location>
        <position position="218"/>
    </location>
</feature>
<dbReference type="InterPro" id="IPR012346">
    <property type="entry name" value="p53/RUNT-type_TF_DNA-bd_sf"/>
</dbReference>
<dbReference type="GO" id="GO:0046872">
    <property type="term" value="F:metal ion binding"/>
    <property type="evidence" value="ECO:0007669"/>
    <property type="project" value="UniProtKB-KW"/>
</dbReference>
<dbReference type="Gene3D" id="2.60.40.720">
    <property type="match status" value="1"/>
</dbReference>
<evidence type="ECO:0000256" key="5">
    <source>
        <dbReference type="ARBA" id="ARBA00022833"/>
    </source>
</evidence>
<dbReference type="GO" id="GO:0000978">
    <property type="term" value="F:RNA polymerase II cis-regulatory region sequence-specific DNA binding"/>
    <property type="evidence" value="ECO:0007669"/>
    <property type="project" value="TreeGrafter"/>
</dbReference>
<feature type="domain" description="p53 DNA-binding" evidence="15">
    <location>
        <begin position="198"/>
        <end position="388"/>
    </location>
</feature>
<dbReference type="InterPro" id="IPR008967">
    <property type="entry name" value="p53-like_TF_DNA-bd_sf"/>
</dbReference>
<dbReference type="Pfam" id="PF00870">
    <property type="entry name" value="P53"/>
    <property type="match status" value="1"/>
</dbReference>
<feature type="binding site" evidence="11">
    <location>
        <position position="341"/>
    </location>
    <ligand>
        <name>Zn(2+)</name>
        <dbReference type="ChEBI" id="CHEBI:29105"/>
    </ligand>
</feature>
<keyword evidence="9" id="KW-0804">Transcription</keyword>
<keyword evidence="7" id="KW-0238">DNA-binding</keyword>
<keyword evidence="3" id="KW-0053">Apoptosis</keyword>
<dbReference type="PANTHER" id="PTHR11447">
    <property type="entry name" value="CELLULAR TUMOR ANTIGEN P53"/>
    <property type="match status" value="1"/>
</dbReference>
<dbReference type="PANTHER" id="PTHR11447:SF16">
    <property type="entry name" value="P53 PROTEIN LONG FORM VARIANT 1"/>
    <property type="match status" value="1"/>
</dbReference>
<evidence type="ECO:0000256" key="13">
    <source>
        <dbReference type="PIRSR" id="PIRSR602117-3"/>
    </source>
</evidence>
<feature type="binding site" evidence="11">
    <location>
        <position position="272"/>
    </location>
    <ligand>
        <name>Zn(2+)</name>
        <dbReference type="ChEBI" id="CHEBI:29105"/>
    </ligand>
</feature>
<evidence type="ECO:0000256" key="6">
    <source>
        <dbReference type="ARBA" id="ARBA00023015"/>
    </source>
</evidence>
<comment type="subcellular location">
    <subcellularLocation>
        <location evidence="1">Nucleus</location>
    </subcellularLocation>
</comment>
<evidence type="ECO:0000256" key="4">
    <source>
        <dbReference type="ARBA" id="ARBA00022723"/>
    </source>
</evidence>
<keyword evidence="6" id="KW-0805">Transcription regulation</keyword>
<evidence type="ECO:0000256" key="8">
    <source>
        <dbReference type="ARBA" id="ARBA00023159"/>
    </source>
</evidence>
<dbReference type="GO" id="GO:0005634">
    <property type="term" value="C:nucleus"/>
    <property type="evidence" value="ECO:0007669"/>
    <property type="project" value="UniProtKB-SubCell"/>
</dbReference>
<evidence type="ECO:0000256" key="14">
    <source>
        <dbReference type="SAM" id="MobiDB-lite"/>
    </source>
</evidence>
<dbReference type="EMBL" id="GBXI01008568">
    <property type="protein sequence ID" value="JAD05724.1"/>
    <property type="molecule type" value="Transcribed_RNA"/>
</dbReference>
<evidence type="ECO:0000313" key="17">
    <source>
        <dbReference type="EMBL" id="JAD05724.1"/>
    </source>
</evidence>
<keyword evidence="8" id="KW-0010">Activator</keyword>
<protein>
    <submittedName>
        <fullName evidence="17">Tumor protein p73</fullName>
    </submittedName>
</protein>
<accession>A0A0A1X331</accession>
<feature type="binding site" evidence="11">
    <location>
        <position position="345"/>
    </location>
    <ligand>
        <name>Zn(2+)</name>
        <dbReference type="ChEBI" id="CHEBI:29105"/>
    </ligand>
</feature>
<dbReference type="InterPro" id="IPR011615">
    <property type="entry name" value="p53_DNA-bd"/>
</dbReference>
<dbReference type="OrthoDB" id="5915660at2759"/>
<sequence>MIQNHCESSCSSNTTVSPIKISILSDTTINMSTNQLHEIEIESKYVTLQLHTQSNEQQQLLTQSGVQNSCDITTNELDIFTTEANCGYEHLIDIMKPLPLTPENYPTSVITNEYSCSSNQTNKDTSMTDVVHVSDASNPSDELNREEDIIPNDEPYKYLQELNSDNLMQFSQQSAIQELILKQQLDAKPNLDILPTFEEHDIGGYKFNVQIDSNIQAKKSWMYSPNRKKLYIRMNEIISLEAVYVPKLPVQQLRVRVLMSFKNEVSEPVVRCQNHLSKDTETQEQRRHSLLRCENPTAEYCGTADGKSINDRYSILMPLGISAMPKNDSSISQTIAIKFTCQNSCIGRRETSIIFLLEGMSGEILSQRVLDVKICSCPKRDYETDEGKRAVPTKRRSNGEMPSHTAKVMRASNDCNNKHAKALKDEDTSSDLENSDSGLSTAHEFDLQPTPSGGYRLVIELDKELMQKAVENLNQVVALKIFDQPQQAKHYNKMCRKLSRWREKLQRK</sequence>
<evidence type="ECO:0000256" key="9">
    <source>
        <dbReference type="ARBA" id="ARBA00023163"/>
    </source>
</evidence>
<dbReference type="SUPFAM" id="SSF49417">
    <property type="entry name" value="p53-like transcription factors"/>
    <property type="match status" value="1"/>
</dbReference>
<dbReference type="AlphaFoldDB" id="A0A0A1X331"/>
<gene>
    <name evidence="17" type="primary">Tp73_2</name>
    <name evidence="16" type="synonym">Tp73_1</name>
    <name evidence="17" type="ORF">g.33211</name>
    <name evidence="16" type="ORF">g.33213</name>
</gene>
<keyword evidence="5 11" id="KW-0862">Zinc</keyword>
<proteinExistence type="inferred from homology"/>
<dbReference type="EMBL" id="GBXI01017502">
    <property type="protein sequence ID" value="JAC96789.1"/>
    <property type="molecule type" value="Transcribed_RNA"/>
</dbReference>
<evidence type="ECO:0000256" key="7">
    <source>
        <dbReference type="ARBA" id="ARBA00023125"/>
    </source>
</evidence>
<evidence type="ECO:0000256" key="11">
    <source>
        <dbReference type="PIRSR" id="PIRSR602117-1"/>
    </source>
</evidence>
<evidence type="ECO:0000256" key="2">
    <source>
        <dbReference type="ARBA" id="ARBA00006167"/>
    </source>
</evidence>
<feature type="cross-link" description="Glycyl lysine isopeptide (Lys-Gly) (interchain with G-Cter in ubiquitin)" evidence="13">
    <location>
        <position position="394"/>
    </location>
</feature>
<keyword evidence="10" id="KW-0539">Nucleus</keyword>
<name>A0A0A1X331_ZEUCU</name>
<comment type="cofactor">
    <cofactor evidence="11">
        <name>Zn(2+)</name>
        <dbReference type="ChEBI" id="CHEBI:29105"/>
    </cofactor>
    <text evidence="11">Binds 1 zinc ion per subunit.</text>
</comment>
<evidence type="ECO:0000256" key="10">
    <source>
        <dbReference type="ARBA" id="ARBA00023242"/>
    </source>
</evidence>
<organism evidence="17">
    <name type="scientific">Zeugodacus cucurbitae</name>
    <name type="common">Melon fruit fly</name>
    <name type="synonym">Bactrocera cucurbitae</name>
    <dbReference type="NCBI Taxonomy" id="28588"/>
    <lineage>
        <taxon>Eukaryota</taxon>
        <taxon>Metazoa</taxon>
        <taxon>Ecdysozoa</taxon>
        <taxon>Arthropoda</taxon>
        <taxon>Hexapoda</taxon>
        <taxon>Insecta</taxon>
        <taxon>Pterygota</taxon>
        <taxon>Neoptera</taxon>
        <taxon>Endopterygota</taxon>
        <taxon>Diptera</taxon>
        <taxon>Brachycera</taxon>
        <taxon>Muscomorpha</taxon>
        <taxon>Tephritoidea</taxon>
        <taxon>Tephritidae</taxon>
        <taxon>Zeugodacus</taxon>
        <taxon>Zeugodacus</taxon>
    </lineage>
</organism>
<reference evidence="17" key="2">
    <citation type="journal article" date="2015" name="Gigascience">
        <title>Reconstructing a comprehensive transcriptome assembly of a white-pupal translocated strain of the pest fruit fly Bactrocera cucurbitae.</title>
        <authorList>
            <person name="Sim S.B."/>
            <person name="Calla B."/>
            <person name="Hall B."/>
            <person name="DeRego T."/>
            <person name="Geib S.M."/>
        </authorList>
    </citation>
    <scope>NUCLEOTIDE SEQUENCE</scope>
</reference>
<dbReference type="GO" id="GO:0006915">
    <property type="term" value="P:apoptotic process"/>
    <property type="evidence" value="ECO:0007669"/>
    <property type="project" value="UniProtKB-KW"/>
</dbReference>
<evidence type="ECO:0000256" key="12">
    <source>
        <dbReference type="PIRSR" id="PIRSR602117-2"/>
    </source>
</evidence>
<keyword evidence="4 11" id="KW-0479">Metal-binding</keyword>
<dbReference type="GO" id="GO:0000981">
    <property type="term" value="F:DNA-binding transcription factor activity, RNA polymerase II-specific"/>
    <property type="evidence" value="ECO:0007669"/>
    <property type="project" value="TreeGrafter"/>
</dbReference>
<dbReference type="InterPro" id="IPR002117">
    <property type="entry name" value="p53_tumour_suppressor"/>
</dbReference>
<evidence type="ECO:0000313" key="16">
    <source>
        <dbReference type="EMBL" id="JAC96789.1"/>
    </source>
</evidence>
<comment type="similarity">
    <text evidence="2">Belongs to the p53 family.</text>
</comment>
<evidence type="ECO:0000256" key="3">
    <source>
        <dbReference type="ARBA" id="ARBA00022703"/>
    </source>
</evidence>
<evidence type="ECO:0000256" key="1">
    <source>
        <dbReference type="ARBA" id="ARBA00004123"/>
    </source>
</evidence>
<dbReference type="CDD" id="cd08367">
    <property type="entry name" value="P53"/>
    <property type="match status" value="1"/>
</dbReference>
<dbReference type="PRINTS" id="PR00386">
    <property type="entry name" value="P53SUPPRESSR"/>
</dbReference>
<feature type="binding site" evidence="11">
    <location>
        <position position="275"/>
    </location>
    <ligand>
        <name>Zn(2+)</name>
        <dbReference type="ChEBI" id="CHEBI:29105"/>
    </ligand>
</feature>